<dbReference type="GO" id="GO:0006220">
    <property type="term" value="P:pyrimidine nucleotide metabolic process"/>
    <property type="evidence" value="ECO:0007669"/>
    <property type="project" value="UniProtKB-UniRule"/>
</dbReference>
<organism evidence="11 12">
    <name type="scientific">Candidatus Enterococcus testudinis</name>
    <dbReference type="NCBI Taxonomy" id="1834191"/>
    <lineage>
        <taxon>Bacteria</taxon>
        <taxon>Bacillati</taxon>
        <taxon>Bacillota</taxon>
        <taxon>Bacilli</taxon>
        <taxon>Lactobacillales</taxon>
        <taxon>Enterococcaceae</taxon>
        <taxon>Enterococcus</taxon>
    </lineage>
</organism>
<comment type="catalytic activity">
    <reaction evidence="8 9">
        <text>CMP + ATP = CDP + ADP</text>
        <dbReference type="Rhea" id="RHEA:11600"/>
        <dbReference type="ChEBI" id="CHEBI:30616"/>
        <dbReference type="ChEBI" id="CHEBI:58069"/>
        <dbReference type="ChEBI" id="CHEBI:60377"/>
        <dbReference type="ChEBI" id="CHEBI:456216"/>
        <dbReference type="EC" id="2.7.4.25"/>
    </reaction>
</comment>
<feature type="domain" description="Cytidylate kinase" evidence="10">
    <location>
        <begin position="6"/>
        <end position="218"/>
    </location>
</feature>
<evidence type="ECO:0000313" key="11">
    <source>
        <dbReference type="EMBL" id="OTN77124.1"/>
    </source>
</evidence>
<dbReference type="FunFam" id="3.40.50.300:FF:000484">
    <property type="entry name" value="Cytidylate kinase"/>
    <property type="match status" value="1"/>
</dbReference>
<evidence type="ECO:0000256" key="6">
    <source>
        <dbReference type="ARBA" id="ARBA00022840"/>
    </source>
</evidence>
<accession>A0A242A7X3</accession>
<dbReference type="GO" id="GO:0005829">
    <property type="term" value="C:cytosol"/>
    <property type="evidence" value="ECO:0007669"/>
    <property type="project" value="TreeGrafter"/>
</dbReference>
<dbReference type="NCBIfam" id="TIGR00017">
    <property type="entry name" value="cmk"/>
    <property type="match status" value="1"/>
</dbReference>
<dbReference type="PANTHER" id="PTHR21299">
    <property type="entry name" value="CYTIDYLATE KINASE/PANTOATE-BETA-ALANINE LIGASE"/>
    <property type="match status" value="1"/>
</dbReference>
<evidence type="ECO:0000259" key="10">
    <source>
        <dbReference type="Pfam" id="PF02224"/>
    </source>
</evidence>
<proteinExistence type="inferred from homology"/>
<dbReference type="InterPro" id="IPR003136">
    <property type="entry name" value="Cytidylate_kin"/>
</dbReference>
<evidence type="ECO:0000313" key="12">
    <source>
        <dbReference type="Proteomes" id="UP000195043"/>
    </source>
</evidence>
<dbReference type="GO" id="GO:0036430">
    <property type="term" value="F:CMP kinase activity"/>
    <property type="evidence" value="ECO:0007669"/>
    <property type="project" value="RHEA"/>
</dbReference>
<evidence type="ECO:0000256" key="3">
    <source>
        <dbReference type="ARBA" id="ARBA00022679"/>
    </source>
</evidence>
<dbReference type="AlphaFoldDB" id="A0A242A7X3"/>
<comment type="similarity">
    <text evidence="1 9">Belongs to the cytidylate kinase family. Type 1 subfamily.</text>
</comment>
<dbReference type="CDD" id="cd02020">
    <property type="entry name" value="CMPK"/>
    <property type="match status" value="1"/>
</dbReference>
<evidence type="ECO:0000256" key="4">
    <source>
        <dbReference type="ARBA" id="ARBA00022741"/>
    </source>
</evidence>
<dbReference type="OrthoDB" id="9807434at2"/>
<dbReference type="GO" id="GO:0005524">
    <property type="term" value="F:ATP binding"/>
    <property type="evidence" value="ECO:0007669"/>
    <property type="project" value="UniProtKB-UniRule"/>
</dbReference>
<dbReference type="InterPro" id="IPR027417">
    <property type="entry name" value="P-loop_NTPase"/>
</dbReference>
<evidence type="ECO:0000256" key="1">
    <source>
        <dbReference type="ARBA" id="ARBA00009427"/>
    </source>
</evidence>
<dbReference type="EMBL" id="NGKU01000001">
    <property type="protein sequence ID" value="OTN77124.1"/>
    <property type="molecule type" value="Genomic_DNA"/>
</dbReference>
<dbReference type="GO" id="GO:0036431">
    <property type="term" value="F:dCMP kinase activity"/>
    <property type="evidence" value="ECO:0007669"/>
    <property type="project" value="InterPro"/>
</dbReference>
<name>A0A242A7X3_9ENTE</name>
<comment type="catalytic activity">
    <reaction evidence="7 9">
        <text>dCMP + ATP = dCDP + ADP</text>
        <dbReference type="Rhea" id="RHEA:25094"/>
        <dbReference type="ChEBI" id="CHEBI:30616"/>
        <dbReference type="ChEBI" id="CHEBI:57566"/>
        <dbReference type="ChEBI" id="CHEBI:58593"/>
        <dbReference type="ChEBI" id="CHEBI:456216"/>
        <dbReference type="EC" id="2.7.4.25"/>
    </reaction>
</comment>
<evidence type="ECO:0000256" key="5">
    <source>
        <dbReference type="ARBA" id="ARBA00022777"/>
    </source>
</evidence>
<gene>
    <name evidence="9" type="primary">cmk</name>
    <name evidence="11" type="ORF">A5886_002204</name>
</gene>
<dbReference type="GO" id="GO:0015949">
    <property type="term" value="P:nucleobase-containing small molecule interconversion"/>
    <property type="evidence" value="ECO:0007669"/>
    <property type="project" value="TreeGrafter"/>
</dbReference>
<evidence type="ECO:0000256" key="2">
    <source>
        <dbReference type="ARBA" id="ARBA00022490"/>
    </source>
</evidence>
<evidence type="ECO:0000256" key="7">
    <source>
        <dbReference type="ARBA" id="ARBA00047615"/>
    </source>
</evidence>
<keyword evidence="5 9" id="KW-0418">Kinase</keyword>
<sequence>MKKINIAIDGPASSGKSTVAKIIANDLGFVYTDTGAMYRSITYLALKTGCGLDDETAIAALIDQYPITFKPKEKGQDVFVGAEEVTEAIRQPQVTNAVSEVSAHPAVRKKLVEQQQAIAANGGVVMDGRDIGTAVLPQAEVKIFLVASVEERAQRRFKENQQKGIDTTFDVLKEEIQQRDYLDSHREVSPLKQADDAVRIDTSGMSIKEVVAAIKQTMTKKGY</sequence>
<feature type="binding site" evidence="9">
    <location>
        <begin position="10"/>
        <end position="18"/>
    </location>
    <ligand>
        <name>ATP</name>
        <dbReference type="ChEBI" id="CHEBI:30616"/>
    </ligand>
</feature>
<keyword evidence="6 9" id="KW-0067">ATP-binding</keyword>
<dbReference type="STRING" id="1834191.A5886_002204"/>
<comment type="caution">
    <text evidence="11">The sequence shown here is derived from an EMBL/GenBank/DDBJ whole genome shotgun (WGS) entry which is preliminary data.</text>
</comment>
<reference evidence="11 12" key="1">
    <citation type="submission" date="2017-05" db="EMBL/GenBank/DDBJ databases">
        <title>The Genome Sequence of Enterococcus sp. 8G7_MSG3316.</title>
        <authorList>
            <consortium name="The Broad Institute Genomics Platform"/>
            <consortium name="The Broad Institute Genomic Center for Infectious Diseases"/>
            <person name="Earl A."/>
            <person name="Manson A."/>
            <person name="Schwartman J."/>
            <person name="Gilmore M."/>
            <person name="Abouelleil A."/>
            <person name="Cao P."/>
            <person name="Chapman S."/>
            <person name="Cusick C."/>
            <person name="Shea T."/>
            <person name="Young S."/>
            <person name="Neafsey D."/>
            <person name="Nusbaum C."/>
            <person name="Birren B."/>
        </authorList>
    </citation>
    <scope>NUCLEOTIDE SEQUENCE [LARGE SCALE GENOMIC DNA]</scope>
    <source>
        <strain evidence="11 12">8G7_MSG3316</strain>
    </source>
</reference>
<keyword evidence="3 9" id="KW-0808">Transferase</keyword>
<dbReference type="InterPro" id="IPR011994">
    <property type="entry name" value="Cytidylate_kinase_dom"/>
</dbReference>
<dbReference type="Gene3D" id="3.40.50.300">
    <property type="entry name" value="P-loop containing nucleotide triphosphate hydrolases"/>
    <property type="match status" value="1"/>
</dbReference>
<dbReference type="RefSeq" id="WP_086275185.1">
    <property type="nucleotide sequence ID" value="NZ_NGKU01000001.1"/>
</dbReference>
<keyword evidence="12" id="KW-1185">Reference proteome</keyword>
<dbReference type="HAMAP" id="MF_00238">
    <property type="entry name" value="Cytidyl_kinase_type1"/>
    <property type="match status" value="1"/>
</dbReference>
<protein>
    <recommendedName>
        <fullName evidence="9">Cytidylate kinase</fullName>
        <shortName evidence="9">CK</shortName>
        <ecNumber evidence="9">2.7.4.25</ecNumber>
    </recommendedName>
    <alternativeName>
        <fullName evidence="9">Cytidine monophosphate kinase</fullName>
        <shortName evidence="9">CMP kinase</shortName>
    </alternativeName>
</protein>
<dbReference type="Pfam" id="PF02224">
    <property type="entry name" value="Cytidylate_kin"/>
    <property type="match status" value="1"/>
</dbReference>
<dbReference type="PANTHER" id="PTHR21299:SF2">
    <property type="entry name" value="CYTIDYLATE KINASE"/>
    <property type="match status" value="1"/>
</dbReference>
<evidence type="ECO:0000256" key="9">
    <source>
        <dbReference type="HAMAP-Rule" id="MF_00238"/>
    </source>
</evidence>
<dbReference type="SUPFAM" id="SSF52540">
    <property type="entry name" value="P-loop containing nucleoside triphosphate hydrolases"/>
    <property type="match status" value="1"/>
</dbReference>
<keyword evidence="4 9" id="KW-0547">Nucleotide-binding</keyword>
<comment type="subcellular location">
    <subcellularLocation>
        <location evidence="9">Cytoplasm</location>
    </subcellularLocation>
</comment>
<keyword evidence="2 9" id="KW-0963">Cytoplasm</keyword>
<evidence type="ECO:0000256" key="8">
    <source>
        <dbReference type="ARBA" id="ARBA00048478"/>
    </source>
</evidence>
<dbReference type="Proteomes" id="UP000195043">
    <property type="component" value="Unassembled WGS sequence"/>
</dbReference>
<dbReference type="EC" id="2.7.4.25" evidence="9"/>